<dbReference type="AlphaFoldDB" id="A0A1I3VTR0"/>
<feature type="domain" description="Carboxylesterase type B" evidence="4">
    <location>
        <begin position="2"/>
        <end position="304"/>
    </location>
</feature>
<dbReference type="InterPro" id="IPR029058">
    <property type="entry name" value="AB_hydrolase_fold"/>
</dbReference>
<protein>
    <recommendedName>
        <fullName evidence="3">Carboxylic ester hydrolase</fullName>
        <ecNumber evidence="3">3.1.1.-</ecNumber>
    </recommendedName>
</protein>
<name>A0A1I3VTR0_9PSEU</name>
<feature type="domain" description="Carboxylesterase type B" evidence="4">
    <location>
        <begin position="330"/>
        <end position="424"/>
    </location>
</feature>
<evidence type="ECO:0000256" key="2">
    <source>
        <dbReference type="ARBA" id="ARBA00022801"/>
    </source>
</evidence>
<dbReference type="OrthoDB" id="4308422at2"/>
<evidence type="ECO:0000259" key="4">
    <source>
        <dbReference type="Pfam" id="PF00135"/>
    </source>
</evidence>
<gene>
    <name evidence="5" type="ORF">SAMN05421835_111202</name>
</gene>
<evidence type="ECO:0000256" key="3">
    <source>
        <dbReference type="RuleBase" id="RU361235"/>
    </source>
</evidence>
<keyword evidence="6" id="KW-1185">Reference proteome</keyword>
<evidence type="ECO:0000313" key="6">
    <source>
        <dbReference type="Proteomes" id="UP000199025"/>
    </source>
</evidence>
<keyword evidence="2 3" id="KW-0378">Hydrolase</keyword>
<organism evidence="5 6">
    <name type="scientific">Amycolatopsis sacchari</name>
    <dbReference type="NCBI Taxonomy" id="115433"/>
    <lineage>
        <taxon>Bacteria</taxon>
        <taxon>Bacillati</taxon>
        <taxon>Actinomycetota</taxon>
        <taxon>Actinomycetes</taxon>
        <taxon>Pseudonocardiales</taxon>
        <taxon>Pseudonocardiaceae</taxon>
        <taxon>Amycolatopsis</taxon>
    </lineage>
</organism>
<dbReference type="Proteomes" id="UP000199025">
    <property type="component" value="Unassembled WGS sequence"/>
</dbReference>
<dbReference type="InterPro" id="IPR050309">
    <property type="entry name" value="Type-B_Carboxylest/Lipase"/>
</dbReference>
<evidence type="ECO:0000313" key="5">
    <source>
        <dbReference type="EMBL" id="SFJ98313.1"/>
    </source>
</evidence>
<accession>A0A1I3VTR0</accession>
<dbReference type="Gene3D" id="3.40.50.1820">
    <property type="entry name" value="alpha/beta hydrolase"/>
    <property type="match status" value="1"/>
</dbReference>
<dbReference type="EC" id="3.1.1.-" evidence="3"/>
<comment type="similarity">
    <text evidence="1 3">Belongs to the type-B carboxylesterase/lipase family.</text>
</comment>
<evidence type="ECO:0000256" key="1">
    <source>
        <dbReference type="ARBA" id="ARBA00005964"/>
    </source>
</evidence>
<dbReference type="InterPro" id="IPR019826">
    <property type="entry name" value="Carboxylesterase_B_AS"/>
</dbReference>
<dbReference type="EMBL" id="FORP01000011">
    <property type="protein sequence ID" value="SFJ98313.1"/>
    <property type="molecule type" value="Genomic_DNA"/>
</dbReference>
<dbReference type="PROSITE" id="PS00122">
    <property type="entry name" value="CARBOXYLESTERASE_B_1"/>
    <property type="match status" value="1"/>
</dbReference>
<dbReference type="RefSeq" id="WP_091509827.1">
    <property type="nucleotide sequence ID" value="NZ_FORP01000011.1"/>
</dbReference>
<dbReference type="SUPFAM" id="SSF53474">
    <property type="entry name" value="alpha/beta-Hydrolases"/>
    <property type="match status" value="1"/>
</dbReference>
<sequence>MVRISSGELRGTTGESGLHVFRGVPYARADRFAPPEPVEPWAGVRDATRHGPISPQPPVRPESVMGVPEEHEQSEDCLNLTVVTPGTDDRKRPVLVWLHGGAYVTGASSFACYDGQRLAAEGDVVVVGVNYRLGALGYLKLDGVSPGNLGLLDQLAALRWVRDNIAHFGGDPEQVTVFGQSAGAHSIACLLAAPAADGLFRRAVLQSAPMALKPLTPAGAARIGRYFTAALGTDPRTASVAEILQAQQRVIVRAAGPGGLYSVPPFRPAAAADPLPPAASMVRRAREVDVIIGTTSAEMNTFLNGKPGITQLEALPFVGRRGVAAAKAGITRWMFDAPSRRLADALAAAGGRVFTYRFAWHAPASTYGACHCIELPFLLGDRESWAAAPMLAGTEWDEMAQLGRKLRSAWLEFAKTGAPLPEWQRHSPGAAPGMRWVEIGPDLRARRTPVAGVG</sequence>
<dbReference type="STRING" id="115433.SAMN05421835_111202"/>
<proteinExistence type="inferred from homology"/>
<dbReference type="Pfam" id="PF00135">
    <property type="entry name" value="COesterase"/>
    <property type="match status" value="2"/>
</dbReference>
<reference evidence="5 6" key="1">
    <citation type="submission" date="2016-10" db="EMBL/GenBank/DDBJ databases">
        <authorList>
            <person name="de Groot N.N."/>
        </authorList>
    </citation>
    <scope>NUCLEOTIDE SEQUENCE [LARGE SCALE GENOMIC DNA]</scope>
    <source>
        <strain evidence="5 6">DSM 44468</strain>
    </source>
</reference>
<dbReference type="PANTHER" id="PTHR11559">
    <property type="entry name" value="CARBOXYLESTERASE"/>
    <property type="match status" value="1"/>
</dbReference>
<dbReference type="GO" id="GO:0016787">
    <property type="term" value="F:hydrolase activity"/>
    <property type="evidence" value="ECO:0007669"/>
    <property type="project" value="UniProtKB-KW"/>
</dbReference>
<dbReference type="InterPro" id="IPR002018">
    <property type="entry name" value="CarbesteraseB"/>
</dbReference>